<keyword evidence="9" id="KW-1185">Reference proteome</keyword>
<evidence type="ECO:0000256" key="5">
    <source>
        <dbReference type="SAM" id="Coils"/>
    </source>
</evidence>
<dbReference type="InterPro" id="IPR021109">
    <property type="entry name" value="Peptidase_aspartic_dom_sf"/>
</dbReference>
<dbReference type="PROSITE" id="PS50175">
    <property type="entry name" value="ASP_PROT_RETROV"/>
    <property type="match status" value="1"/>
</dbReference>
<dbReference type="Pfam" id="PF00240">
    <property type="entry name" value="ubiquitin"/>
    <property type="match status" value="1"/>
</dbReference>
<evidence type="ECO:0000259" key="7">
    <source>
        <dbReference type="PROSITE" id="PS50175"/>
    </source>
</evidence>
<keyword evidence="5" id="KW-0175">Coiled coil</keyword>
<sequence>MKITVFTASKEIIEVDVDKELELGKLNDLCKSRLRIPLSYRCDLKWHGRTLTNPRKSLEDYGFMDGDIIDIFYDEGTARKISDEKNTSIKIIITFSDEIIELNVSKELELGKLNGLCKSRFGILPDKFCFKMHERILTDPKMCLKDYGITDGDILQILDDAEKTRMLSSEEKIMKLIIEASGQKIELEVSDTLELENLKVICECSFGNSFSDKCVFKLHERKLTNPKMCLKHHGIVDGDILEILSDEEMIIKKITIITTLGQVIKLDVSRELELENLKAIFENRLGIPLTDKCVVKLHKRKLTDTKMSLKDYGIMDGDILEIIYDEEETIKITVITAFEEQIDLNVNKGLKLENLKALCEVKLERLPSEKCFFKWQKKILWNPQKSLKEYGITDGDILHIVFDEDNTACNIWIKDGFLPDLSAETDLDFGNIAVPMANSLSAERSQAAAPDDPVIHDTPHLEDPERIRQLFLDYPDERKILKERNPPLSDALESGSAERFAEVYNRQQRERYDRERERLRILNADQYDPEVVASKKELERLKKVEENMEAAVKFVPESLCAVTMMYIDCKVNNHPVQALVDTGAQLTIMNRPCAVRCEIFDLVDFRFSESVVRNSTKRILGHIHKVNIEINSAVFSSSFSILEDQPVEMILGLDFIKRNMCKIDMSRNILQLKKANGEVVETPFLSESELPRSARLTHAESKDQMPAEAFTKLIEKVLSRKDSL</sequence>
<dbReference type="Proteomes" id="UP001634394">
    <property type="component" value="Unassembled WGS sequence"/>
</dbReference>
<dbReference type="SUPFAM" id="SSF50630">
    <property type="entry name" value="Acid proteases"/>
    <property type="match status" value="1"/>
</dbReference>
<dbReference type="PANTHER" id="PTHR15397">
    <property type="entry name" value="SODIUM-GLUCOSE COTRANSPORTER REGULATORY PROTEIN -RELATED"/>
    <property type="match status" value="1"/>
</dbReference>
<proteinExistence type="inferred from homology"/>
<dbReference type="PROSITE" id="PS00141">
    <property type="entry name" value="ASP_PROTEASE"/>
    <property type="match status" value="1"/>
</dbReference>
<feature type="domain" description="Ubiquitin-like" evidence="6">
    <location>
        <begin position="252"/>
        <end position="329"/>
    </location>
</feature>
<dbReference type="Gene3D" id="3.10.20.90">
    <property type="entry name" value="Phosphatidylinositol 3-kinase Catalytic Subunit, Chain A, domain 1"/>
    <property type="match status" value="5"/>
</dbReference>
<dbReference type="EMBL" id="JBJQND010000011">
    <property type="protein sequence ID" value="KAL3861950.1"/>
    <property type="molecule type" value="Genomic_DNA"/>
</dbReference>
<dbReference type="InterPro" id="IPR029071">
    <property type="entry name" value="Ubiquitin-like_domsf"/>
</dbReference>
<dbReference type="AlphaFoldDB" id="A0ABD3VK31"/>
<evidence type="ECO:0008006" key="10">
    <source>
        <dbReference type="Google" id="ProtNLM"/>
    </source>
</evidence>
<dbReference type="InterPro" id="IPR001969">
    <property type="entry name" value="Aspartic_peptidase_AS"/>
</dbReference>
<comment type="similarity">
    <text evidence="1">Belongs to the DDI1 family.</text>
</comment>
<dbReference type="PROSITE" id="PS50053">
    <property type="entry name" value="UBIQUITIN_2"/>
    <property type="match status" value="2"/>
</dbReference>
<accession>A0ABD3VK31</accession>
<reference evidence="8 9" key="1">
    <citation type="submission" date="2024-11" db="EMBL/GenBank/DDBJ databases">
        <title>Chromosome-level genome assembly of the freshwater bivalve Anodonta woodiana.</title>
        <authorList>
            <person name="Chen X."/>
        </authorList>
    </citation>
    <scope>NUCLEOTIDE SEQUENCE [LARGE SCALE GENOMIC DNA]</scope>
    <source>
        <strain evidence="8">MN2024</strain>
        <tissue evidence="8">Gills</tissue>
    </source>
</reference>
<dbReference type="Gene3D" id="2.40.70.10">
    <property type="entry name" value="Acid Proteases"/>
    <property type="match status" value="1"/>
</dbReference>
<dbReference type="GO" id="GO:0004190">
    <property type="term" value="F:aspartic-type endopeptidase activity"/>
    <property type="evidence" value="ECO:0007669"/>
    <property type="project" value="UniProtKB-KW"/>
</dbReference>
<dbReference type="Pfam" id="PF24669">
    <property type="entry name" value="Ddi2_HDD"/>
    <property type="match status" value="1"/>
</dbReference>
<dbReference type="InterPro" id="IPR000626">
    <property type="entry name" value="Ubiquitin-like_dom"/>
</dbReference>
<evidence type="ECO:0000256" key="4">
    <source>
        <dbReference type="ARBA" id="ARBA00022801"/>
    </source>
</evidence>
<organism evidence="8 9">
    <name type="scientific">Sinanodonta woodiana</name>
    <name type="common">Chinese pond mussel</name>
    <name type="synonym">Anodonta woodiana</name>
    <dbReference type="NCBI Taxonomy" id="1069815"/>
    <lineage>
        <taxon>Eukaryota</taxon>
        <taxon>Metazoa</taxon>
        <taxon>Spiralia</taxon>
        <taxon>Lophotrochozoa</taxon>
        <taxon>Mollusca</taxon>
        <taxon>Bivalvia</taxon>
        <taxon>Autobranchia</taxon>
        <taxon>Heteroconchia</taxon>
        <taxon>Palaeoheterodonta</taxon>
        <taxon>Unionida</taxon>
        <taxon>Unionoidea</taxon>
        <taxon>Unionidae</taxon>
        <taxon>Unioninae</taxon>
        <taxon>Sinanodonta</taxon>
    </lineage>
</organism>
<evidence type="ECO:0000259" key="6">
    <source>
        <dbReference type="PROSITE" id="PS50053"/>
    </source>
</evidence>
<gene>
    <name evidence="8" type="ORF">ACJMK2_007958</name>
</gene>
<dbReference type="Pfam" id="PF09668">
    <property type="entry name" value="Asp_protease"/>
    <property type="match status" value="1"/>
</dbReference>
<dbReference type="SUPFAM" id="SSF54236">
    <property type="entry name" value="Ubiquitin-like"/>
    <property type="match status" value="4"/>
</dbReference>
<feature type="domain" description="Peptidase A2" evidence="7">
    <location>
        <begin position="576"/>
        <end position="591"/>
    </location>
</feature>
<keyword evidence="2" id="KW-0645">Protease</keyword>
<dbReference type="GO" id="GO:0006508">
    <property type="term" value="P:proteolysis"/>
    <property type="evidence" value="ECO:0007669"/>
    <property type="project" value="UniProtKB-KW"/>
</dbReference>
<evidence type="ECO:0000313" key="8">
    <source>
        <dbReference type="EMBL" id="KAL3861950.1"/>
    </source>
</evidence>
<feature type="domain" description="Ubiquitin-like" evidence="6">
    <location>
        <begin position="330"/>
        <end position="407"/>
    </location>
</feature>
<dbReference type="PANTHER" id="PTHR15397:SF3">
    <property type="entry name" value="DNA DAMAGE INDUCIBLE 1 HOMOLOG 2"/>
    <property type="match status" value="1"/>
</dbReference>
<keyword evidence="4" id="KW-0378">Hydrolase</keyword>
<dbReference type="InterPro" id="IPR057273">
    <property type="entry name" value="Ddi1/2_HDD"/>
</dbReference>
<dbReference type="InterPro" id="IPR019103">
    <property type="entry name" value="Peptidase_aspartic_DDI1-type"/>
</dbReference>
<dbReference type="InterPro" id="IPR001995">
    <property type="entry name" value="Peptidase_A2_cat"/>
</dbReference>
<evidence type="ECO:0000313" key="9">
    <source>
        <dbReference type="Proteomes" id="UP001634394"/>
    </source>
</evidence>
<name>A0ABD3VK31_SINWO</name>
<comment type="caution">
    <text evidence="8">The sequence shown here is derived from an EMBL/GenBank/DDBJ whole genome shotgun (WGS) entry which is preliminary data.</text>
</comment>
<protein>
    <recommendedName>
        <fullName evidence="10">Ubiquitin-like domain-containing protein</fullName>
    </recommendedName>
</protein>
<evidence type="ECO:0000256" key="3">
    <source>
        <dbReference type="ARBA" id="ARBA00022750"/>
    </source>
</evidence>
<feature type="coiled-coil region" evidence="5">
    <location>
        <begin position="505"/>
        <end position="551"/>
    </location>
</feature>
<evidence type="ECO:0000256" key="2">
    <source>
        <dbReference type="ARBA" id="ARBA00022670"/>
    </source>
</evidence>
<keyword evidence="3" id="KW-0064">Aspartyl protease</keyword>
<evidence type="ECO:0000256" key="1">
    <source>
        <dbReference type="ARBA" id="ARBA00009136"/>
    </source>
</evidence>